<feature type="region of interest" description="Disordered" evidence="2">
    <location>
        <begin position="90"/>
        <end position="133"/>
    </location>
</feature>
<keyword evidence="5" id="KW-1185">Reference proteome</keyword>
<keyword evidence="3" id="KW-0472">Membrane</keyword>
<gene>
    <name evidence="4" type="ORF">BP5796_08183</name>
</gene>
<keyword evidence="3" id="KW-0812">Transmembrane</keyword>
<organism evidence="4 5">
    <name type="scientific">Coleophoma crateriformis</name>
    <dbReference type="NCBI Taxonomy" id="565419"/>
    <lineage>
        <taxon>Eukaryota</taxon>
        <taxon>Fungi</taxon>
        <taxon>Dikarya</taxon>
        <taxon>Ascomycota</taxon>
        <taxon>Pezizomycotina</taxon>
        <taxon>Leotiomycetes</taxon>
        <taxon>Helotiales</taxon>
        <taxon>Dermateaceae</taxon>
        <taxon>Coleophoma</taxon>
    </lineage>
</organism>
<feature type="compositionally biased region" description="Basic and acidic residues" evidence="2">
    <location>
        <begin position="122"/>
        <end position="133"/>
    </location>
</feature>
<feature type="transmembrane region" description="Helical" evidence="3">
    <location>
        <begin position="870"/>
        <end position="889"/>
    </location>
</feature>
<protein>
    <submittedName>
        <fullName evidence="4">Uncharacterized protein</fullName>
    </submittedName>
</protein>
<sequence length="894" mass="100205">MGSLHKQAELEVALQGFGDARLRSRMHGRPLSEVGRLHMCPRILISIINKFFPGSPKSFQTEKFAQIVLDGMADTGTKVHGKYVRYPSNIKSLPSRRSQDSGTSSFSSSQRATSLGTVELTNRYDNEQQSRSVRDLQNALAAANERVAKIEEANAEFAMLLKEKSRERRKLEESLDELIKETHILRQKRDEARSQSQSRRSPLSTALSNFRMPTIARPVLALEEDINRQVDEASTSSRIFAIPGDKHAHYTRSTESRSSHHSWDSGIGSSFPNQGASLRTVELNPAYDADQQRGSLRALQWELDAANDLIARLEKEKEELQDWDREGRKLEQTVDEWMMKNRSLSNASLLAQPLLGPQPMSLRNERLEKIFGVYSTDEADGLDDKCSAAEAFESPFSTALYHTVASDIEPEIKPSAYEKGQLKMIYPPLWTVKSPSQGLQGDFSPACLSTDGLRLLDTEPSDKLYEAPVDKFITSLADILPVDCITENEATSPVKPGQAESQLNAHENKLLDLVPSDRNTDDLQISTLKMQVIEKDHLPENKRHVLKLILADISPASPIITNIFTSIFAPKRNDVESENYRRLEWTCRCGMKSHEYFEEIQVGAVATLATALMSSGYVSHARISSHPQTHSALLRIYQRSTNVVGKARNKLRNLSGPVLPYSAPKSGTVQASSCTQAQTCRWLHVCLPKSLYATSLKPLHITCDARQQLITDATLFDSLRSTYYKQRNWRELLFFRLSRIDFIKFEALPDDLVDGLVPNEVPPPTQKDYDFVPTPPTIIPPISAKHMIHLFQNCHREPSNSDFYLQRIPKKMVQPLVFDPKRVDGNAGWGLNFVEVMDHSLAAKVMFVLSLVLGLGFGISWSIMEKDVSGGFGVAAYIVTVLTLAVVIWQSRAA</sequence>
<feature type="coiled-coil region" evidence="1">
    <location>
        <begin position="296"/>
        <end position="333"/>
    </location>
</feature>
<evidence type="ECO:0000313" key="5">
    <source>
        <dbReference type="Proteomes" id="UP000256328"/>
    </source>
</evidence>
<evidence type="ECO:0000313" key="4">
    <source>
        <dbReference type="EMBL" id="RDW72149.1"/>
    </source>
</evidence>
<comment type="caution">
    <text evidence="4">The sequence shown here is derived from an EMBL/GenBank/DDBJ whole genome shotgun (WGS) entry which is preliminary data.</text>
</comment>
<name>A0A3D8RDM4_9HELO</name>
<dbReference type="Proteomes" id="UP000256328">
    <property type="component" value="Unassembled WGS sequence"/>
</dbReference>
<dbReference type="AlphaFoldDB" id="A0A3D8RDM4"/>
<keyword evidence="1" id="KW-0175">Coiled coil</keyword>
<feature type="region of interest" description="Disordered" evidence="2">
    <location>
        <begin position="186"/>
        <end position="207"/>
    </location>
</feature>
<feature type="compositionally biased region" description="Low complexity" evidence="2">
    <location>
        <begin position="100"/>
        <end position="114"/>
    </location>
</feature>
<proteinExistence type="predicted"/>
<evidence type="ECO:0000256" key="1">
    <source>
        <dbReference type="SAM" id="Coils"/>
    </source>
</evidence>
<evidence type="ECO:0000256" key="2">
    <source>
        <dbReference type="SAM" id="MobiDB-lite"/>
    </source>
</evidence>
<feature type="transmembrane region" description="Helical" evidence="3">
    <location>
        <begin position="845"/>
        <end position="864"/>
    </location>
</feature>
<reference evidence="4 5" key="1">
    <citation type="journal article" date="2018" name="IMA Fungus">
        <title>IMA Genome-F 9: Draft genome sequence of Annulohypoxylon stygium, Aspergillus mulundensis, Berkeleyomyces basicola (syn. Thielaviopsis basicola), Ceratocystis smalleyi, two Cercospora beticola strains, Coleophoma cylindrospora, Fusarium fracticaudum, Phialophora cf. hyalina, and Morchella septimelata.</title>
        <authorList>
            <person name="Wingfield B.D."/>
            <person name="Bills G.F."/>
            <person name="Dong Y."/>
            <person name="Huang W."/>
            <person name="Nel W.J."/>
            <person name="Swalarsk-Parry B.S."/>
            <person name="Vaghefi N."/>
            <person name="Wilken P.M."/>
            <person name="An Z."/>
            <person name="de Beer Z.W."/>
            <person name="De Vos L."/>
            <person name="Chen L."/>
            <person name="Duong T.A."/>
            <person name="Gao Y."/>
            <person name="Hammerbacher A."/>
            <person name="Kikkert J.R."/>
            <person name="Li Y."/>
            <person name="Li H."/>
            <person name="Li K."/>
            <person name="Li Q."/>
            <person name="Liu X."/>
            <person name="Ma X."/>
            <person name="Naidoo K."/>
            <person name="Pethybridge S.J."/>
            <person name="Sun J."/>
            <person name="Steenkamp E.T."/>
            <person name="van der Nest M.A."/>
            <person name="van Wyk S."/>
            <person name="Wingfield M.J."/>
            <person name="Xiong C."/>
            <person name="Yue Q."/>
            <person name="Zhang X."/>
        </authorList>
    </citation>
    <scope>NUCLEOTIDE SEQUENCE [LARGE SCALE GENOMIC DNA]</scope>
    <source>
        <strain evidence="4 5">BP5796</strain>
    </source>
</reference>
<evidence type="ECO:0000256" key="3">
    <source>
        <dbReference type="SAM" id="Phobius"/>
    </source>
</evidence>
<dbReference type="EMBL" id="PDLN01000011">
    <property type="protein sequence ID" value="RDW72149.1"/>
    <property type="molecule type" value="Genomic_DNA"/>
</dbReference>
<dbReference type="OrthoDB" id="9988102at2759"/>
<keyword evidence="3" id="KW-1133">Transmembrane helix</keyword>
<accession>A0A3D8RDM4</accession>